<dbReference type="OrthoDB" id="5365129at2759"/>
<dbReference type="AlphaFoldDB" id="A0A0G2FFP1"/>
<feature type="signal peptide" evidence="1">
    <location>
        <begin position="1"/>
        <end position="18"/>
    </location>
</feature>
<dbReference type="EMBL" id="LCUC01000268">
    <property type="protein sequence ID" value="KKY32959.1"/>
    <property type="molecule type" value="Genomic_DNA"/>
</dbReference>
<feature type="chain" id="PRO_5002543946" evidence="1">
    <location>
        <begin position="19"/>
        <end position="312"/>
    </location>
</feature>
<sequence length="312" mass="33223">MGFIDVIGLISGVMGLWAFGDNMFPPQKDNYSNFKVFVGIDGAANPSDPGECCLADAGGSIRYSRLFNSNGAEIGRGGQFPKLESGSEEIITMWQNVPEQAATTELFAGNDAVCIAAIGATLHDGSKWGWVGDWGMICGIDWYYSGIKQPQWDNNSPLCTWIDADHTQGIKAGGIAITWLGFTTTVVPVDGGVGRCGTSFGAWDQDGGKSVINTAAMRNESVAHRRAGDRRLVVSSLPAHSADELCRHPRSRGPHFVSLAERTHCNMDTREVLPLCAGGLTAGCFDLEAETAVGRTSSGGVGSPATNRVIYW</sequence>
<evidence type="ECO:0000313" key="2">
    <source>
        <dbReference type="EMBL" id="KKY32959.1"/>
    </source>
</evidence>
<gene>
    <name evidence="2" type="ORF">UCDDA912_g07079</name>
</gene>
<reference evidence="2 3" key="2">
    <citation type="submission" date="2015-05" db="EMBL/GenBank/DDBJ databases">
        <authorList>
            <person name="Morales-Cruz A."/>
            <person name="Amrine K.C."/>
            <person name="Cantu D."/>
        </authorList>
    </citation>
    <scope>NUCLEOTIDE SEQUENCE [LARGE SCALE GENOMIC DNA]</scope>
    <source>
        <strain evidence="2">DA912</strain>
    </source>
</reference>
<keyword evidence="1" id="KW-0732">Signal</keyword>
<evidence type="ECO:0000313" key="3">
    <source>
        <dbReference type="Proteomes" id="UP000034680"/>
    </source>
</evidence>
<name>A0A0G2FFP1_9PEZI</name>
<proteinExistence type="predicted"/>
<protein>
    <submittedName>
        <fullName evidence="2">Uncharacterized protein</fullName>
    </submittedName>
</protein>
<keyword evidence="3" id="KW-1185">Reference proteome</keyword>
<accession>A0A0G2FFP1</accession>
<comment type="caution">
    <text evidence="2">The sequence shown here is derived from an EMBL/GenBank/DDBJ whole genome shotgun (WGS) entry which is preliminary data.</text>
</comment>
<reference evidence="2 3" key="1">
    <citation type="submission" date="2015-05" db="EMBL/GenBank/DDBJ databases">
        <title>Distinctive expansion of gene families associated with plant cell wall degradation and secondary metabolism in the genomes of grapevine trunk pathogens.</title>
        <authorList>
            <person name="Lawrence D.P."/>
            <person name="Travadon R."/>
            <person name="Rolshausen P.E."/>
            <person name="Baumgartner K."/>
        </authorList>
    </citation>
    <scope>NUCLEOTIDE SEQUENCE [LARGE SCALE GENOMIC DNA]</scope>
    <source>
        <strain evidence="2">DA912</strain>
    </source>
</reference>
<dbReference type="Proteomes" id="UP000034680">
    <property type="component" value="Unassembled WGS sequence"/>
</dbReference>
<evidence type="ECO:0000256" key="1">
    <source>
        <dbReference type="SAM" id="SignalP"/>
    </source>
</evidence>
<organism evidence="2 3">
    <name type="scientific">Diaporthe ampelina</name>
    <dbReference type="NCBI Taxonomy" id="1214573"/>
    <lineage>
        <taxon>Eukaryota</taxon>
        <taxon>Fungi</taxon>
        <taxon>Dikarya</taxon>
        <taxon>Ascomycota</taxon>
        <taxon>Pezizomycotina</taxon>
        <taxon>Sordariomycetes</taxon>
        <taxon>Sordariomycetidae</taxon>
        <taxon>Diaporthales</taxon>
        <taxon>Diaporthaceae</taxon>
        <taxon>Diaporthe</taxon>
    </lineage>
</organism>